<dbReference type="EMBL" id="SJPX01000006">
    <property type="protein sequence ID" value="TWU46844.1"/>
    <property type="molecule type" value="Genomic_DNA"/>
</dbReference>
<reference evidence="1 2" key="1">
    <citation type="submission" date="2019-02" db="EMBL/GenBank/DDBJ databases">
        <title>Deep-cultivation of Planctomycetes and their phenomic and genomic characterization uncovers novel biology.</title>
        <authorList>
            <person name="Wiegand S."/>
            <person name="Jogler M."/>
            <person name="Boedeker C."/>
            <person name="Pinto D."/>
            <person name="Vollmers J."/>
            <person name="Rivas-Marin E."/>
            <person name="Kohn T."/>
            <person name="Peeters S.H."/>
            <person name="Heuer A."/>
            <person name="Rast P."/>
            <person name="Oberbeckmann S."/>
            <person name="Bunk B."/>
            <person name="Jeske O."/>
            <person name="Meyerdierks A."/>
            <person name="Storesund J.E."/>
            <person name="Kallscheuer N."/>
            <person name="Luecker S."/>
            <person name="Lage O.M."/>
            <person name="Pohl T."/>
            <person name="Merkel B.J."/>
            <person name="Hornburger P."/>
            <person name="Mueller R.-W."/>
            <person name="Bruemmer F."/>
            <person name="Labrenz M."/>
            <person name="Spormann A.M."/>
            <person name="Op Den Camp H."/>
            <person name="Overmann J."/>
            <person name="Amann R."/>
            <person name="Jetten M.S.M."/>
            <person name="Mascher T."/>
            <person name="Medema M.H."/>
            <person name="Devos D.P."/>
            <person name="Kaster A.-K."/>
            <person name="Ovreas L."/>
            <person name="Rohde M."/>
            <person name="Galperin M.Y."/>
            <person name="Jogler C."/>
        </authorList>
    </citation>
    <scope>NUCLEOTIDE SEQUENCE [LARGE SCALE GENOMIC DNA]</scope>
    <source>
        <strain evidence="1 2">Poly59</strain>
    </source>
</reference>
<accession>A0A5C6EEK5</accession>
<evidence type="ECO:0000313" key="2">
    <source>
        <dbReference type="Proteomes" id="UP000317977"/>
    </source>
</evidence>
<keyword evidence="2" id="KW-1185">Reference proteome</keyword>
<sequence length="77" mass="8726">MLRFQLFTDGIGVDELSVFLIDVQKWTNVDQPDVGTAVPFAFVRGRVGTGSVWYGVCKTRSWLKLPGCDLHRRRLEA</sequence>
<dbReference type="AlphaFoldDB" id="A0A5C6EEK5"/>
<name>A0A5C6EEK5_9BACT</name>
<organism evidence="1 2">
    <name type="scientific">Rubripirellula reticaptiva</name>
    <dbReference type="NCBI Taxonomy" id="2528013"/>
    <lineage>
        <taxon>Bacteria</taxon>
        <taxon>Pseudomonadati</taxon>
        <taxon>Planctomycetota</taxon>
        <taxon>Planctomycetia</taxon>
        <taxon>Pirellulales</taxon>
        <taxon>Pirellulaceae</taxon>
        <taxon>Rubripirellula</taxon>
    </lineage>
</organism>
<protein>
    <submittedName>
        <fullName evidence="1">Uncharacterized protein</fullName>
    </submittedName>
</protein>
<gene>
    <name evidence="1" type="ORF">Poly59_58170</name>
</gene>
<proteinExistence type="predicted"/>
<dbReference type="Proteomes" id="UP000317977">
    <property type="component" value="Unassembled WGS sequence"/>
</dbReference>
<evidence type="ECO:0000313" key="1">
    <source>
        <dbReference type="EMBL" id="TWU46844.1"/>
    </source>
</evidence>
<comment type="caution">
    <text evidence="1">The sequence shown here is derived from an EMBL/GenBank/DDBJ whole genome shotgun (WGS) entry which is preliminary data.</text>
</comment>